<protein>
    <recommendedName>
        <fullName evidence="4">Porin</fullName>
    </recommendedName>
</protein>
<reference evidence="2 3" key="1">
    <citation type="submission" date="2020-02" db="EMBL/GenBank/DDBJ databases">
        <title>Characterization of phylogenetic diversity of novel bifidobacterial species isolated in Czech ZOOs.</title>
        <authorList>
            <person name="Lugli G.A."/>
            <person name="Vera N.B."/>
            <person name="Ventura M."/>
        </authorList>
    </citation>
    <scope>NUCLEOTIDE SEQUENCE [LARGE SCALE GENOMIC DNA]</scope>
    <source>
        <strain evidence="2 3">DSM 109959</strain>
    </source>
</reference>
<comment type="caution">
    <text evidence="2">The sequence shown here is derived from an EMBL/GenBank/DDBJ whole genome shotgun (WGS) entry which is preliminary data.</text>
</comment>
<accession>A0A7Y0HWD7</accession>
<feature type="chain" id="PRO_5030563262" description="Porin" evidence="1">
    <location>
        <begin position="30"/>
        <end position="127"/>
    </location>
</feature>
<evidence type="ECO:0000256" key="1">
    <source>
        <dbReference type="SAM" id="SignalP"/>
    </source>
</evidence>
<keyword evidence="1" id="KW-0732">Signal</keyword>
<sequence length="127" mass="13374">MQTTNLKKALAAAAVSGILAFGVPLSAQAATYDVWGQLNTGGALIQYSTFRSHLAGNASLRIYNNVGTYSRFGLRGTDGEQKTSSLQYNGSGGDQSWGWVATGSYALNGRMGAQRGADNYWAGTLNL</sequence>
<evidence type="ECO:0000313" key="2">
    <source>
        <dbReference type="EMBL" id="NMM97187.1"/>
    </source>
</evidence>
<dbReference type="EMBL" id="JAAIIG010000001">
    <property type="protein sequence ID" value="NMM97187.1"/>
    <property type="molecule type" value="Genomic_DNA"/>
</dbReference>
<organism evidence="2 3">
    <name type="scientific">Bifidobacterium olomucense</name>
    <dbReference type="NCBI Taxonomy" id="2675324"/>
    <lineage>
        <taxon>Bacteria</taxon>
        <taxon>Bacillati</taxon>
        <taxon>Actinomycetota</taxon>
        <taxon>Actinomycetes</taxon>
        <taxon>Bifidobacteriales</taxon>
        <taxon>Bifidobacteriaceae</taxon>
        <taxon>Bifidobacterium</taxon>
    </lineage>
</organism>
<dbReference type="RefSeq" id="WP_169240071.1">
    <property type="nucleotide sequence ID" value="NZ_JAAIIG010000001.1"/>
</dbReference>
<feature type="signal peptide" evidence="1">
    <location>
        <begin position="1"/>
        <end position="29"/>
    </location>
</feature>
<dbReference type="Proteomes" id="UP000543419">
    <property type="component" value="Unassembled WGS sequence"/>
</dbReference>
<dbReference type="AlphaFoldDB" id="A0A7Y0HWD7"/>
<evidence type="ECO:0000313" key="3">
    <source>
        <dbReference type="Proteomes" id="UP000543419"/>
    </source>
</evidence>
<evidence type="ECO:0008006" key="4">
    <source>
        <dbReference type="Google" id="ProtNLM"/>
    </source>
</evidence>
<proteinExistence type="predicted"/>
<gene>
    <name evidence="2" type="ORF">G1C97_0136</name>
</gene>
<name>A0A7Y0HWD7_9BIFI</name>
<keyword evidence="3" id="KW-1185">Reference proteome</keyword>